<keyword evidence="7" id="KW-1185">Reference proteome</keyword>
<dbReference type="GO" id="GO:0015833">
    <property type="term" value="P:peptide transport"/>
    <property type="evidence" value="ECO:0007669"/>
    <property type="project" value="TreeGrafter"/>
</dbReference>
<evidence type="ECO:0000313" key="7">
    <source>
        <dbReference type="Proteomes" id="UP000530928"/>
    </source>
</evidence>
<dbReference type="InterPro" id="IPR030678">
    <property type="entry name" value="Peptide/Ni-bd"/>
</dbReference>
<dbReference type="PANTHER" id="PTHR30290">
    <property type="entry name" value="PERIPLASMIC BINDING COMPONENT OF ABC TRANSPORTER"/>
    <property type="match status" value="1"/>
</dbReference>
<comment type="similarity">
    <text evidence="1">Belongs to the bacterial solute-binding protein 5 family.</text>
</comment>
<dbReference type="AlphaFoldDB" id="A0A7W0HUE7"/>
<dbReference type="Gene3D" id="3.10.105.10">
    <property type="entry name" value="Dipeptide-binding Protein, Domain 3"/>
    <property type="match status" value="1"/>
</dbReference>
<reference evidence="6 7" key="1">
    <citation type="submission" date="2020-07" db="EMBL/GenBank/DDBJ databases">
        <title>Genomic Encyclopedia of Type Strains, Phase IV (KMG-IV): sequencing the most valuable type-strain genomes for metagenomic binning, comparative biology and taxonomic classification.</title>
        <authorList>
            <person name="Goeker M."/>
        </authorList>
    </citation>
    <scope>NUCLEOTIDE SEQUENCE [LARGE SCALE GENOMIC DNA]</scope>
    <source>
        <strain evidence="6 7">DSM 45533</strain>
    </source>
</reference>
<sequence>MEARKRLSAVAVGGAMLLAVAACGGGGTGTSSTPGATQPPAAGGSDKAFVWALSAEPKALDGAYVSDGESLRVIRQMFEGLVGTKPGSTEVVPALATKWESTDGTNWTFTLKQGVKFHDGTDFNAEAACWNFERWYNFKGAQQNPAVSYYWYTVFGGYAKNEDASLAPSSYKGCKAEGTDKITISLAAPSASFIAALSLPSFSMVSPAAIQKSGDAVEMKGDAPEFTGKFATEAPVGTGPYKFVSWQRGDRVTLQAFDGYHGEKAKIKDLIFRAISDAPARRQALESGEIDGFDQVEPADVDTLKGAGFQVQERSALNVGYIGFNQKMAPLDNPKIRQAIAYAINREALVQAKYPAGSRVATQFMPPELTGYNEGVTTYGYDVNKAKQLIAESGVANPTIELWYPTGVTRPYMPDPKANFEAFKADLEAAGFKVTVKSARWTPEYLDAVDNGKAMVYMIGWNADFADADNFVGTFFQQFNKRFGFENKEIFDKLNAAEQETDAAKRTTLYQEANKLIMDFLPGLPYVHNKSFVGLGKDVQGFLTDPLSNENFSLVSRG</sequence>
<dbReference type="GO" id="GO:0043190">
    <property type="term" value="C:ATP-binding cassette (ABC) transporter complex"/>
    <property type="evidence" value="ECO:0007669"/>
    <property type="project" value="InterPro"/>
</dbReference>
<dbReference type="PANTHER" id="PTHR30290:SF9">
    <property type="entry name" value="OLIGOPEPTIDE-BINDING PROTEIN APPA"/>
    <property type="match status" value="1"/>
</dbReference>
<evidence type="ECO:0000256" key="2">
    <source>
        <dbReference type="ARBA" id="ARBA00022448"/>
    </source>
</evidence>
<dbReference type="InterPro" id="IPR000914">
    <property type="entry name" value="SBP_5_dom"/>
</dbReference>
<feature type="chain" id="PRO_5039078718" evidence="4">
    <location>
        <begin position="22"/>
        <end position="558"/>
    </location>
</feature>
<dbReference type="GO" id="GO:1904680">
    <property type="term" value="F:peptide transmembrane transporter activity"/>
    <property type="evidence" value="ECO:0007669"/>
    <property type="project" value="TreeGrafter"/>
</dbReference>
<evidence type="ECO:0000256" key="1">
    <source>
        <dbReference type="ARBA" id="ARBA00005695"/>
    </source>
</evidence>
<comment type="caution">
    <text evidence="6">The sequence shown here is derived from an EMBL/GenBank/DDBJ whole genome shotgun (WGS) entry which is preliminary data.</text>
</comment>
<keyword evidence="2" id="KW-0813">Transport</keyword>
<dbReference type="PROSITE" id="PS51257">
    <property type="entry name" value="PROKAR_LIPOPROTEIN"/>
    <property type="match status" value="1"/>
</dbReference>
<name>A0A7W0HUE7_9ACTN</name>
<dbReference type="GO" id="GO:0042597">
    <property type="term" value="C:periplasmic space"/>
    <property type="evidence" value="ECO:0007669"/>
    <property type="project" value="UniProtKB-ARBA"/>
</dbReference>
<gene>
    <name evidence="6" type="ORF">HNR30_007470</name>
</gene>
<evidence type="ECO:0000313" key="6">
    <source>
        <dbReference type="EMBL" id="MBA2896079.1"/>
    </source>
</evidence>
<evidence type="ECO:0000256" key="3">
    <source>
        <dbReference type="ARBA" id="ARBA00022729"/>
    </source>
</evidence>
<dbReference type="InterPro" id="IPR039424">
    <property type="entry name" value="SBP_5"/>
</dbReference>
<dbReference type="SUPFAM" id="SSF53850">
    <property type="entry name" value="Periplasmic binding protein-like II"/>
    <property type="match status" value="1"/>
</dbReference>
<dbReference type="CDD" id="cd08493">
    <property type="entry name" value="PBP2_DppA_like"/>
    <property type="match status" value="1"/>
</dbReference>
<evidence type="ECO:0000259" key="5">
    <source>
        <dbReference type="Pfam" id="PF00496"/>
    </source>
</evidence>
<dbReference type="EMBL" id="JACDUR010000008">
    <property type="protein sequence ID" value="MBA2896079.1"/>
    <property type="molecule type" value="Genomic_DNA"/>
</dbReference>
<dbReference type="Proteomes" id="UP000530928">
    <property type="component" value="Unassembled WGS sequence"/>
</dbReference>
<organism evidence="6 7">
    <name type="scientific">Nonomuraea soli</name>
    <dbReference type="NCBI Taxonomy" id="1032476"/>
    <lineage>
        <taxon>Bacteria</taxon>
        <taxon>Bacillati</taxon>
        <taxon>Actinomycetota</taxon>
        <taxon>Actinomycetes</taxon>
        <taxon>Streptosporangiales</taxon>
        <taxon>Streptosporangiaceae</taxon>
        <taxon>Nonomuraea</taxon>
    </lineage>
</organism>
<proteinExistence type="inferred from homology"/>
<evidence type="ECO:0000256" key="4">
    <source>
        <dbReference type="SAM" id="SignalP"/>
    </source>
</evidence>
<dbReference type="Pfam" id="PF00496">
    <property type="entry name" value="SBP_bac_5"/>
    <property type="match status" value="1"/>
</dbReference>
<dbReference type="Gene3D" id="3.40.190.10">
    <property type="entry name" value="Periplasmic binding protein-like II"/>
    <property type="match status" value="1"/>
</dbReference>
<keyword evidence="3 4" id="KW-0732">Signal</keyword>
<protein>
    <submittedName>
        <fullName evidence="6">Peptide/nickel transport system substrate-binding protein</fullName>
    </submittedName>
</protein>
<dbReference type="Gene3D" id="3.90.76.10">
    <property type="entry name" value="Dipeptide-binding Protein, Domain 1"/>
    <property type="match status" value="1"/>
</dbReference>
<feature type="signal peptide" evidence="4">
    <location>
        <begin position="1"/>
        <end position="21"/>
    </location>
</feature>
<accession>A0A7W0HUE7</accession>
<feature type="domain" description="Solute-binding protein family 5" evidence="5">
    <location>
        <begin position="90"/>
        <end position="481"/>
    </location>
</feature>
<dbReference type="PIRSF" id="PIRSF002741">
    <property type="entry name" value="MppA"/>
    <property type="match status" value="1"/>
</dbReference>
<dbReference type="RefSeq" id="WP_181614811.1">
    <property type="nucleotide sequence ID" value="NZ_BAABAM010000007.1"/>
</dbReference>